<dbReference type="InterPro" id="IPR050645">
    <property type="entry name" value="Histidine_acid_phosphatase"/>
</dbReference>
<dbReference type="OrthoDB" id="395886at2"/>
<dbReference type="Pfam" id="PF00328">
    <property type="entry name" value="His_Phos_2"/>
    <property type="match status" value="1"/>
</dbReference>
<keyword evidence="3" id="KW-0732">Signal</keyword>
<evidence type="ECO:0000313" key="5">
    <source>
        <dbReference type="Proteomes" id="UP000225379"/>
    </source>
</evidence>
<evidence type="ECO:0000256" key="1">
    <source>
        <dbReference type="ARBA" id="ARBA00005375"/>
    </source>
</evidence>
<dbReference type="PANTHER" id="PTHR11567:SF110">
    <property type="entry name" value="2-PHOSPHOXYLOSE PHOSPHATASE 1"/>
    <property type="match status" value="1"/>
</dbReference>
<dbReference type="RefSeq" id="WP_098738225.1">
    <property type="nucleotide sequence ID" value="NZ_PDKW01000042.1"/>
</dbReference>
<proteinExistence type="inferred from homology"/>
<dbReference type="GO" id="GO:0050308">
    <property type="term" value="F:sugar-phosphatase activity"/>
    <property type="evidence" value="ECO:0007669"/>
    <property type="project" value="TreeGrafter"/>
</dbReference>
<dbReference type="Proteomes" id="UP000225379">
    <property type="component" value="Unassembled WGS sequence"/>
</dbReference>
<evidence type="ECO:0000256" key="3">
    <source>
        <dbReference type="SAM" id="SignalP"/>
    </source>
</evidence>
<feature type="signal peptide" evidence="3">
    <location>
        <begin position="1"/>
        <end position="30"/>
    </location>
</feature>
<comment type="caution">
    <text evidence="4">The sequence shown here is derived from an EMBL/GenBank/DDBJ whole genome shotgun (WGS) entry which is preliminary data.</text>
</comment>
<dbReference type="Gene3D" id="3.40.50.1240">
    <property type="entry name" value="Phosphoglycerate mutase-like"/>
    <property type="match status" value="2"/>
</dbReference>
<dbReference type="EMBL" id="PDKW01000042">
    <property type="protein sequence ID" value="PGH55509.1"/>
    <property type="molecule type" value="Genomic_DNA"/>
</dbReference>
<dbReference type="AlphaFoldDB" id="A0A2B8BCR6"/>
<keyword evidence="2" id="KW-0378">Hydrolase</keyword>
<keyword evidence="5" id="KW-1185">Reference proteome</keyword>
<dbReference type="SUPFAM" id="SSF53254">
    <property type="entry name" value="Phosphoglycerate mutase-like"/>
    <property type="match status" value="1"/>
</dbReference>
<dbReference type="InterPro" id="IPR029033">
    <property type="entry name" value="His_PPase_superfam"/>
</dbReference>
<evidence type="ECO:0000313" key="4">
    <source>
        <dbReference type="EMBL" id="PGH55509.1"/>
    </source>
</evidence>
<organism evidence="4 5">
    <name type="scientific">Azospirillum palustre</name>
    <dbReference type="NCBI Taxonomy" id="2044885"/>
    <lineage>
        <taxon>Bacteria</taxon>
        <taxon>Pseudomonadati</taxon>
        <taxon>Pseudomonadota</taxon>
        <taxon>Alphaproteobacteria</taxon>
        <taxon>Rhodospirillales</taxon>
        <taxon>Azospirillaceae</taxon>
        <taxon>Azospirillum</taxon>
    </lineage>
</organism>
<reference evidence="5" key="1">
    <citation type="submission" date="2017-10" db="EMBL/GenBank/DDBJ databases">
        <authorList>
            <person name="Kravchenko I.K."/>
            <person name="Grouzdev D.S."/>
        </authorList>
    </citation>
    <scope>NUCLEOTIDE SEQUENCE [LARGE SCALE GENOMIC DNA]</scope>
    <source>
        <strain evidence="5">B2</strain>
    </source>
</reference>
<sequence>MKRARVRTSALLGAALVLGGLLSAPAPARAAETRETVEKALIFSRHGVRPPTETHKIVPLSTRDWPSWPVPDGHLTPHGREGAVLMGQFYRSRFVGNGLLPAGGCPAAGDVFAWANTDQRTRETGNGILEGLFPGCGLKAASKPPQGGRDVLFAPIAQGLSPLDPASARAGVLEAMGGSIDAYKAKLAPLFARLDAVLPGPRPETCRKAGLAEGCHLIDLPWAIDQGKDKGRNIGLDGPLDLASTIAETFRLEYMEGMAADQVGWGRVGADEVRDLMALRMAKYDVIEHVPYIARRGASFLLQQIVAAMNEGAGPQSSAAGSGGPPPAKLTLLVGHDTNIGHMRAVMQVGWAMEGSQPNDSSPTGAMLFERLKDGASGKRYVRLSFAAPTADQVRGLTPLTGDAGPRVAALELPGCTDRLGPGTCELSQFTALVSQRLDPTAVGKPDYTQ</sequence>
<dbReference type="InterPro" id="IPR000560">
    <property type="entry name" value="His_Pase_clade-2"/>
</dbReference>
<name>A0A2B8BCR6_9PROT</name>
<accession>A0A2B8BCR6</accession>
<dbReference type="CDD" id="cd07061">
    <property type="entry name" value="HP_HAP_like"/>
    <property type="match status" value="1"/>
</dbReference>
<evidence type="ECO:0000256" key="2">
    <source>
        <dbReference type="ARBA" id="ARBA00022801"/>
    </source>
</evidence>
<feature type="chain" id="PRO_5012473876" description="Histidine-type phosphatase" evidence="3">
    <location>
        <begin position="31"/>
        <end position="450"/>
    </location>
</feature>
<comment type="similarity">
    <text evidence="1">Belongs to the histidine acid phosphatase family.</text>
</comment>
<dbReference type="GO" id="GO:0030288">
    <property type="term" value="C:outer membrane-bounded periplasmic space"/>
    <property type="evidence" value="ECO:0007669"/>
    <property type="project" value="TreeGrafter"/>
</dbReference>
<evidence type="ECO:0008006" key="6">
    <source>
        <dbReference type="Google" id="ProtNLM"/>
    </source>
</evidence>
<gene>
    <name evidence="4" type="ORF">CRT60_19625</name>
</gene>
<dbReference type="PANTHER" id="PTHR11567">
    <property type="entry name" value="ACID PHOSPHATASE-RELATED"/>
    <property type="match status" value="1"/>
</dbReference>
<protein>
    <recommendedName>
        <fullName evidence="6">Histidine-type phosphatase</fullName>
    </recommendedName>
</protein>